<dbReference type="PANTHER" id="PTHR30461:SF23">
    <property type="entry name" value="DNA RECOMBINASE-RELATED"/>
    <property type="match status" value="1"/>
</dbReference>
<evidence type="ECO:0000259" key="2">
    <source>
        <dbReference type="PROSITE" id="PS51736"/>
    </source>
</evidence>
<dbReference type="Gene3D" id="3.90.1750.20">
    <property type="entry name" value="Putative Large Serine Recombinase, Chain B, Domain 2"/>
    <property type="match status" value="1"/>
</dbReference>
<accession>A0ABW3XKW0</accession>
<dbReference type="EMBL" id="JBHTMM010000041">
    <property type="protein sequence ID" value="MFD1309693.1"/>
    <property type="molecule type" value="Genomic_DNA"/>
</dbReference>
<gene>
    <name evidence="3" type="ORF">ACFQ5X_28025</name>
</gene>
<name>A0ABW3XKW0_9ACTN</name>
<dbReference type="Gene3D" id="3.40.50.1390">
    <property type="entry name" value="Resolvase, N-terminal catalytic domain"/>
    <property type="match status" value="1"/>
</dbReference>
<dbReference type="Pfam" id="PF00239">
    <property type="entry name" value="Resolvase"/>
    <property type="match status" value="1"/>
</dbReference>
<keyword evidence="4" id="KW-1185">Reference proteome</keyword>
<feature type="domain" description="Resolvase/invertase-type recombinase catalytic" evidence="2">
    <location>
        <begin position="15"/>
        <end position="168"/>
    </location>
</feature>
<dbReference type="InterPro" id="IPR050639">
    <property type="entry name" value="SSR_resolvase"/>
</dbReference>
<dbReference type="PROSITE" id="PS51736">
    <property type="entry name" value="RECOMBINASES_3"/>
    <property type="match status" value="1"/>
</dbReference>
<comment type="caution">
    <text evidence="3">The sequence shown here is derived from an EMBL/GenBank/DDBJ whole genome shotgun (WGS) entry which is preliminary data.</text>
</comment>
<dbReference type="PANTHER" id="PTHR30461">
    <property type="entry name" value="DNA-INVERTASE FROM LAMBDOID PROPHAGE"/>
    <property type="match status" value="1"/>
</dbReference>
<evidence type="ECO:0000313" key="3">
    <source>
        <dbReference type="EMBL" id="MFD1309693.1"/>
    </source>
</evidence>
<feature type="compositionally biased region" description="Polar residues" evidence="1">
    <location>
        <begin position="533"/>
        <end position="543"/>
    </location>
</feature>
<dbReference type="SUPFAM" id="SSF53041">
    <property type="entry name" value="Resolvase-like"/>
    <property type="match status" value="1"/>
</dbReference>
<evidence type="ECO:0000256" key="1">
    <source>
        <dbReference type="SAM" id="MobiDB-lite"/>
    </source>
</evidence>
<proteinExistence type="predicted"/>
<dbReference type="Pfam" id="PF07508">
    <property type="entry name" value="Recombinase"/>
    <property type="match status" value="1"/>
</dbReference>
<reference evidence="4" key="1">
    <citation type="journal article" date="2019" name="Int. J. Syst. Evol. Microbiol.">
        <title>The Global Catalogue of Microorganisms (GCM) 10K type strain sequencing project: providing services to taxonomists for standard genome sequencing and annotation.</title>
        <authorList>
            <consortium name="The Broad Institute Genomics Platform"/>
            <consortium name="The Broad Institute Genome Sequencing Center for Infectious Disease"/>
            <person name="Wu L."/>
            <person name="Ma J."/>
        </authorList>
    </citation>
    <scope>NUCLEOTIDE SEQUENCE [LARGE SCALE GENOMIC DNA]</scope>
    <source>
        <strain evidence="4">CGMCC 4.7020</strain>
    </source>
</reference>
<dbReference type="Proteomes" id="UP001597058">
    <property type="component" value="Unassembled WGS sequence"/>
</dbReference>
<organism evidence="3 4">
    <name type="scientific">Streptomyces kaempferi</name>
    <dbReference type="NCBI Taxonomy" id="333725"/>
    <lineage>
        <taxon>Bacteria</taxon>
        <taxon>Bacillati</taxon>
        <taxon>Actinomycetota</taxon>
        <taxon>Actinomycetes</taxon>
        <taxon>Kitasatosporales</taxon>
        <taxon>Streptomycetaceae</taxon>
        <taxon>Streptomyces</taxon>
    </lineage>
</organism>
<dbReference type="InterPro" id="IPR011109">
    <property type="entry name" value="DNA_bind_recombinase_dom"/>
</dbReference>
<dbReference type="InterPro" id="IPR038109">
    <property type="entry name" value="DNA_bind_recomb_sf"/>
</dbReference>
<dbReference type="SMART" id="SM00857">
    <property type="entry name" value="Resolvase"/>
    <property type="match status" value="1"/>
</dbReference>
<evidence type="ECO:0000313" key="4">
    <source>
        <dbReference type="Proteomes" id="UP001597058"/>
    </source>
</evidence>
<protein>
    <submittedName>
        <fullName evidence="3">Recombinase family protein</fullName>
    </submittedName>
</protein>
<sequence>MHLESAITVVRRVVRCFIYARISEDREGAHLATERQTDDCRDLAEQLSTPQVEYRVVRVFEDNDLSAYSGKPRPDYLEMLAALRNGEGDCVLAWHTDRLHRSPVELEEYIDVCAPADIDTRTVKAGQLDLTTATGRWQARQLGAMARFEVERQIERQKRAREQKASHGEYAGGPRPFGYEAGGVTPRTLECLDCGRVGPDGFVEEWQCDACDATDRFTRDLTCQACKARDTLRVVQKCQDCGTVAGFLAGSEAAAVRDAAPAVLAGASLKSLGKKLAALGLESSRGKSTDNKQLRAILLRPRNAGLMQHRGEIVGRAAWMPLVDEPTWRSLVAVLEEPSRIPSAPNTRKYLGSGIYECGDCKEKVTGAPKPRSHGEGKQLIYRCSQGCVSRDMESVDGYVLWHILGRLSREDAVDLLAPREESVDVRALQAEMRAARTRLDEIAAQYGRGEMDGQEWSAMSGPARSRLKVAQDKMSSAVEGNPLKELVEADDPVVVWNVSFDLSRQRAAVDYAVTVTLGKARPGRQPDGSYFDKSSVQVRWKK</sequence>
<dbReference type="CDD" id="cd00338">
    <property type="entry name" value="Ser_Recombinase"/>
    <property type="match status" value="1"/>
</dbReference>
<feature type="region of interest" description="Disordered" evidence="1">
    <location>
        <begin position="521"/>
        <end position="543"/>
    </location>
</feature>
<dbReference type="InterPro" id="IPR036162">
    <property type="entry name" value="Resolvase-like_N_sf"/>
</dbReference>
<dbReference type="RefSeq" id="WP_381329006.1">
    <property type="nucleotide sequence ID" value="NZ_JBHTMM010000041.1"/>
</dbReference>
<dbReference type="InterPro" id="IPR006119">
    <property type="entry name" value="Resolv_N"/>
</dbReference>